<proteinExistence type="predicted"/>
<dbReference type="InterPro" id="IPR036514">
    <property type="entry name" value="SGNH_hydro_sf"/>
</dbReference>
<evidence type="ECO:0000256" key="4">
    <source>
        <dbReference type="ARBA" id="ARBA00022692"/>
    </source>
</evidence>
<organism evidence="10 11">
    <name type="scientific">Ligilactobacillus pabuli</name>
    <dbReference type="NCBI Taxonomy" id="2886039"/>
    <lineage>
        <taxon>Bacteria</taxon>
        <taxon>Bacillati</taxon>
        <taxon>Bacillota</taxon>
        <taxon>Bacilli</taxon>
        <taxon>Lactobacillales</taxon>
        <taxon>Lactobacillaceae</taxon>
        <taxon>Ligilactobacillus</taxon>
    </lineage>
</organism>
<dbReference type="EMBL" id="BQXH01000007">
    <property type="protein sequence ID" value="GKS81287.1"/>
    <property type="molecule type" value="Genomic_DNA"/>
</dbReference>
<feature type="transmembrane region" description="Helical" evidence="8">
    <location>
        <begin position="254"/>
        <end position="273"/>
    </location>
</feature>
<evidence type="ECO:0000256" key="6">
    <source>
        <dbReference type="ARBA" id="ARBA00023136"/>
    </source>
</evidence>
<evidence type="ECO:0000256" key="7">
    <source>
        <dbReference type="ARBA" id="ARBA00023315"/>
    </source>
</evidence>
<keyword evidence="11" id="KW-1185">Reference proteome</keyword>
<keyword evidence="7 10" id="KW-0012">Acyltransferase</keyword>
<keyword evidence="4 8" id="KW-0812">Transmembrane</keyword>
<evidence type="ECO:0000256" key="5">
    <source>
        <dbReference type="ARBA" id="ARBA00022989"/>
    </source>
</evidence>
<dbReference type="Gene3D" id="3.40.50.1110">
    <property type="entry name" value="SGNH hydrolase"/>
    <property type="match status" value="1"/>
</dbReference>
<keyword evidence="3" id="KW-0808">Transferase</keyword>
<dbReference type="Pfam" id="PF01757">
    <property type="entry name" value="Acyl_transf_3"/>
    <property type="match status" value="1"/>
</dbReference>
<evidence type="ECO:0000313" key="11">
    <source>
        <dbReference type="Proteomes" id="UP001055149"/>
    </source>
</evidence>
<evidence type="ECO:0000259" key="9">
    <source>
        <dbReference type="Pfam" id="PF01757"/>
    </source>
</evidence>
<dbReference type="PANTHER" id="PTHR23028">
    <property type="entry name" value="ACETYLTRANSFERASE"/>
    <property type="match status" value="1"/>
</dbReference>
<evidence type="ECO:0000256" key="2">
    <source>
        <dbReference type="ARBA" id="ARBA00022475"/>
    </source>
</evidence>
<comment type="caution">
    <text evidence="10">The sequence shown here is derived from an EMBL/GenBank/DDBJ whole genome shotgun (WGS) entry which is preliminary data.</text>
</comment>
<protein>
    <submittedName>
        <fullName evidence="10">Acyltransferase</fullName>
    </submittedName>
</protein>
<evidence type="ECO:0000256" key="1">
    <source>
        <dbReference type="ARBA" id="ARBA00004651"/>
    </source>
</evidence>
<feature type="transmembrane region" description="Helical" evidence="8">
    <location>
        <begin position="385"/>
        <end position="404"/>
    </location>
</feature>
<dbReference type="InterPro" id="IPR002656">
    <property type="entry name" value="Acyl_transf_3_dom"/>
</dbReference>
<dbReference type="RefSeq" id="WP_244055044.1">
    <property type="nucleotide sequence ID" value="NZ_BQXH01000007.1"/>
</dbReference>
<evidence type="ECO:0000256" key="8">
    <source>
        <dbReference type="SAM" id="Phobius"/>
    </source>
</evidence>
<feature type="transmembrane region" description="Helical" evidence="8">
    <location>
        <begin position="12"/>
        <end position="32"/>
    </location>
</feature>
<keyword evidence="6 8" id="KW-0472">Membrane</keyword>
<feature type="transmembrane region" description="Helical" evidence="8">
    <location>
        <begin position="313"/>
        <end position="331"/>
    </location>
</feature>
<name>A0ABQ5JJ43_9LACO</name>
<reference evidence="10" key="1">
    <citation type="journal article" date="2022" name="Int. J. Syst. Evol. Microbiol.">
        <title>A novel species of lactic acid bacteria, Ligilactobacillus pabuli sp. nov., isolated from alfalfa silage.</title>
        <authorList>
            <person name="Tohno M."/>
            <person name="Tanizawa Y."/>
            <person name="Sawada H."/>
            <person name="Sakamoto M."/>
            <person name="Ohkuma M."/>
            <person name="Kobayashi H."/>
        </authorList>
    </citation>
    <scope>NUCLEOTIDE SEQUENCE</scope>
    <source>
        <strain evidence="10">AF129</strain>
    </source>
</reference>
<dbReference type="PANTHER" id="PTHR23028:SF53">
    <property type="entry name" value="ACYL_TRANSF_3 DOMAIN-CONTAINING PROTEIN"/>
    <property type="match status" value="1"/>
</dbReference>
<evidence type="ECO:0000313" key="10">
    <source>
        <dbReference type="EMBL" id="GKS81287.1"/>
    </source>
</evidence>
<accession>A0ABQ5JJ43</accession>
<feature type="transmembrane region" description="Helical" evidence="8">
    <location>
        <begin position="182"/>
        <end position="201"/>
    </location>
</feature>
<dbReference type="InterPro" id="IPR050879">
    <property type="entry name" value="Acyltransferase_3"/>
</dbReference>
<dbReference type="SUPFAM" id="SSF52266">
    <property type="entry name" value="SGNH hydrolase"/>
    <property type="match status" value="1"/>
</dbReference>
<evidence type="ECO:0000256" key="3">
    <source>
        <dbReference type="ARBA" id="ARBA00022679"/>
    </source>
</evidence>
<comment type="subcellular location">
    <subcellularLocation>
        <location evidence="1">Cell membrane</location>
        <topology evidence="1">Multi-pass membrane protein</topology>
    </subcellularLocation>
</comment>
<gene>
    <name evidence="10" type="ORF">LPAF129_09730</name>
</gene>
<feature type="transmembrane region" description="Helical" evidence="8">
    <location>
        <begin position="78"/>
        <end position="99"/>
    </location>
</feature>
<sequence length="644" mass="71279">MEISNKPSKTKIKWFSLVRITGLFLVLGYHFFQNTYPGGFVGVDVFFVFSGFLITSLMIDEFHNSGRFKLGSFYQRRFYRIVPPLVLSVLLVVPLTYLVGPDFITGLGKQVAAAFGFVTNYFEIATGGSYENNFIPHLFLHTWSLAVEMHFYIVWGLIVYLFSKLVHLFFGHSRSQNGFFRGGIVLMSTVLAVASIMAMKTGGAGLKDFSPVYFSSVTHSFPFFLGAILGSLTGISTLTVSFTRWLRKWGSVPLGMLLMVVGLAGILIITFTLDFSAAFTYPYGMVIAVLLGAMMILGARILHEETPGVKEPWIFGFIADCSYSVYLYHWPLYVIFSHKMSNGWAAVLTTVLSFIFAALSYYLVEPLVAGRKGHFFGQRVGGRALTIPLTVIIAGLFVVTGFTAHKAPVMSALERHLWIGGIYQDFDGVAEAKDTVLAQVAPPKKKALVKQKTDTNDYRAFNKQSTASKYQIPAGVSIIGDSVTLGTRRYLEPHVADSQVDAEGNRKLNEAYTTMMNQQKNKTLREFVVIAVGTNSLNDYQEQLEKIIKDLKPGHKLVIMTPYDRSATASWNSTKLGVLERKLPAKYEWITIADWGKNAAAHPEVFDGTDGVHFAGRASGDKLYAETVNDGLIVAAKKPGKPAK</sequence>
<feature type="transmembrane region" description="Helical" evidence="8">
    <location>
        <begin position="221"/>
        <end position="242"/>
    </location>
</feature>
<dbReference type="GO" id="GO:0016746">
    <property type="term" value="F:acyltransferase activity"/>
    <property type="evidence" value="ECO:0007669"/>
    <property type="project" value="UniProtKB-KW"/>
</dbReference>
<feature type="transmembrane region" description="Helical" evidence="8">
    <location>
        <begin position="38"/>
        <end position="57"/>
    </location>
</feature>
<dbReference type="Proteomes" id="UP001055149">
    <property type="component" value="Unassembled WGS sequence"/>
</dbReference>
<feature type="transmembrane region" description="Helical" evidence="8">
    <location>
        <begin position="343"/>
        <end position="364"/>
    </location>
</feature>
<feature type="transmembrane region" description="Helical" evidence="8">
    <location>
        <begin position="279"/>
        <end position="301"/>
    </location>
</feature>
<feature type="transmembrane region" description="Helical" evidence="8">
    <location>
        <begin position="149"/>
        <end position="170"/>
    </location>
</feature>
<feature type="domain" description="Acyltransferase 3" evidence="9">
    <location>
        <begin position="13"/>
        <end position="359"/>
    </location>
</feature>
<keyword evidence="5 8" id="KW-1133">Transmembrane helix</keyword>
<keyword evidence="2" id="KW-1003">Cell membrane</keyword>